<dbReference type="HOGENOM" id="CLU_3233843_0_0_9"/>
<organism evidence="1 2">
    <name type="scientific">Faecalibacterium cf. prausnitzii KLE1255</name>
    <dbReference type="NCBI Taxonomy" id="748224"/>
    <lineage>
        <taxon>Bacteria</taxon>
        <taxon>Bacillati</taxon>
        <taxon>Bacillota</taxon>
        <taxon>Clostridia</taxon>
        <taxon>Eubacteriales</taxon>
        <taxon>Oscillospiraceae</taxon>
        <taxon>Faecalibacterium</taxon>
    </lineage>
</organism>
<evidence type="ECO:0000313" key="2">
    <source>
        <dbReference type="Proteomes" id="UP000006028"/>
    </source>
</evidence>
<dbReference type="BioCyc" id="FCF748224-HMP:GTSS-2938-MONOMER"/>
<accession>E2ZFU4</accession>
<dbReference type="STRING" id="748224.HMPREF9436_00526"/>
<proteinExistence type="predicted"/>
<sequence>MFCHKIVLFLFTSKNGKAAAGENAPAAVPPATMPVGWNFRVKV</sequence>
<evidence type="ECO:0000313" key="1">
    <source>
        <dbReference type="EMBL" id="EFQ07956.1"/>
    </source>
</evidence>
<gene>
    <name evidence="1" type="ORF">HMPREF9436_00526</name>
</gene>
<protein>
    <submittedName>
        <fullName evidence="1">Uncharacterized protein</fullName>
    </submittedName>
</protein>
<dbReference type="EMBL" id="AECU01000035">
    <property type="protein sequence ID" value="EFQ07956.1"/>
    <property type="molecule type" value="Genomic_DNA"/>
</dbReference>
<dbReference type="Proteomes" id="UP000006028">
    <property type="component" value="Unassembled WGS sequence"/>
</dbReference>
<reference evidence="1 2" key="1">
    <citation type="submission" date="2010-08" db="EMBL/GenBank/DDBJ databases">
        <authorList>
            <person name="Weinstock G."/>
            <person name="Sodergren E."/>
            <person name="Clifton S."/>
            <person name="Fulton L."/>
            <person name="Fulton B."/>
            <person name="Courtney L."/>
            <person name="Fronick C."/>
            <person name="Harrison M."/>
            <person name="Strong C."/>
            <person name="Farmer C."/>
            <person name="Delahaunty K."/>
            <person name="Markovic C."/>
            <person name="Hall O."/>
            <person name="Minx P."/>
            <person name="Tomlinson C."/>
            <person name="Mitreva M."/>
            <person name="Hou S."/>
            <person name="Chen J."/>
            <person name="Wollam A."/>
            <person name="Pepin K.H."/>
            <person name="Johnson M."/>
            <person name="Bhonagiri V."/>
            <person name="Zhang X."/>
            <person name="Suruliraj S."/>
            <person name="Warren W."/>
            <person name="Chinwalla A."/>
            <person name="Mardis E.R."/>
            <person name="Wilson R.K."/>
        </authorList>
    </citation>
    <scope>NUCLEOTIDE SEQUENCE [LARGE SCALE GENOMIC DNA]</scope>
    <source>
        <strain evidence="1 2">KLE1255</strain>
    </source>
</reference>
<dbReference type="AlphaFoldDB" id="E2ZFU4"/>
<comment type="caution">
    <text evidence="1">The sequence shown here is derived from an EMBL/GenBank/DDBJ whole genome shotgun (WGS) entry which is preliminary data.</text>
</comment>
<name>E2ZFU4_9FIRM</name>